<evidence type="ECO:0000256" key="1">
    <source>
        <dbReference type="ARBA" id="ARBA00001946"/>
    </source>
</evidence>
<proteinExistence type="inferred from homology"/>
<comment type="cofactor">
    <cofactor evidence="1">
        <name>Mg(2+)</name>
        <dbReference type="ChEBI" id="CHEBI:18420"/>
    </cofactor>
</comment>
<accession>A0ABU3NK55</accession>
<keyword evidence="5" id="KW-0460">Magnesium</keyword>
<dbReference type="RefSeq" id="WP_315623888.1">
    <property type="nucleotide sequence ID" value="NZ_JAUHMF010000001.1"/>
</dbReference>
<dbReference type="PROSITE" id="PS51462">
    <property type="entry name" value="NUDIX"/>
    <property type="match status" value="1"/>
</dbReference>
<dbReference type="Pfam" id="PF00293">
    <property type="entry name" value="NUDIX"/>
    <property type="match status" value="1"/>
</dbReference>
<dbReference type="InterPro" id="IPR020084">
    <property type="entry name" value="NUDIX_hydrolase_CS"/>
</dbReference>
<dbReference type="PANTHER" id="PTHR43758">
    <property type="entry name" value="7,8-DIHYDRO-8-OXOGUANINE TRIPHOSPHATASE"/>
    <property type="match status" value="1"/>
</dbReference>
<dbReference type="Gene3D" id="3.90.79.10">
    <property type="entry name" value="Nucleoside Triphosphate Pyrophosphohydrolase"/>
    <property type="match status" value="1"/>
</dbReference>
<name>A0ABU3NK55_9CHLR</name>
<keyword evidence="8" id="KW-1185">Reference proteome</keyword>
<evidence type="ECO:0000259" key="6">
    <source>
        <dbReference type="PROSITE" id="PS51462"/>
    </source>
</evidence>
<comment type="caution">
    <text evidence="7">The sequence shown here is derived from an EMBL/GenBank/DDBJ whole genome shotgun (WGS) entry which is preliminary data.</text>
</comment>
<sequence length="168" mass="18962">MGREEQGVFRDRYTIIPRTLIFITHNDKVLLLKGAPHKRLWAGLYNGIGGHVEQGEGILAAAKREVQEETGLEVANLRLCGVIMIDTGETVGIGLYVFRGDYVGGEVRSSPEGNAEWIAQNDVNRLPLVSDLYVLLPRVLRHQEDEPPFVAHYYYDDQDHLQVEFETS</sequence>
<evidence type="ECO:0000313" key="8">
    <source>
        <dbReference type="Proteomes" id="UP001254165"/>
    </source>
</evidence>
<evidence type="ECO:0000256" key="4">
    <source>
        <dbReference type="ARBA" id="ARBA00022801"/>
    </source>
</evidence>
<keyword evidence="4" id="KW-0378">Hydrolase</keyword>
<evidence type="ECO:0000256" key="2">
    <source>
        <dbReference type="ARBA" id="ARBA00005582"/>
    </source>
</evidence>
<dbReference type="EMBL" id="JAUHMF010000001">
    <property type="protein sequence ID" value="MDT8897236.1"/>
    <property type="molecule type" value="Genomic_DNA"/>
</dbReference>
<protein>
    <submittedName>
        <fullName evidence="7">NUDIX domain-containing protein</fullName>
    </submittedName>
</protein>
<dbReference type="InterPro" id="IPR015797">
    <property type="entry name" value="NUDIX_hydrolase-like_dom_sf"/>
</dbReference>
<gene>
    <name evidence="7" type="ORF">QYE77_03085</name>
</gene>
<evidence type="ECO:0000313" key="7">
    <source>
        <dbReference type="EMBL" id="MDT8897236.1"/>
    </source>
</evidence>
<dbReference type="PROSITE" id="PS00893">
    <property type="entry name" value="NUDIX_BOX"/>
    <property type="match status" value="1"/>
</dbReference>
<dbReference type="PANTHER" id="PTHR43758:SF2">
    <property type="entry name" value="OXIDIZED PURINE NUCLEOSIDE TRIPHOSPHATE HYDROLASE"/>
    <property type="match status" value="1"/>
</dbReference>
<evidence type="ECO:0000256" key="5">
    <source>
        <dbReference type="ARBA" id="ARBA00022842"/>
    </source>
</evidence>
<organism evidence="7 8">
    <name type="scientific">Thermanaerothrix solaris</name>
    <dbReference type="NCBI Taxonomy" id="3058434"/>
    <lineage>
        <taxon>Bacteria</taxon>
        <taxon>Bacillati</taxon>
        <taxon>Chloroflexota</taxon>
        <taxon>Anaerolineae</taxon>
        <taxon>Anaerolineales</taxon>
        <taxon>Anaerolineaceae</taxon>
        <taxon>Thermanaerothrix</taxon>
    </lineage>
</organism>
<reference evidence="7 8" key="1">
    <citation type="submission" date="2023-07" db="EMBL/GenBank/DDBJ databases">
        <title>Novel species of Thermanaerothrix with wide hydrolytic capabilities.</title>
        <authorList>
            <person name="Zayulina K.S."/>
            <person name="Podosokorskaya O.A."/>
            <person name="Elcheninov A.G."/>
        </authorList>
    </citation>
    <scope>NUCLEOTIDE SEQUENCE [LARGE SCALE GENOMIC DNA]</scope>
    <source>
        <strain evidence="7 8">4228-RoL</strain>
    </source>
</reference>
<dbReference type="CDD" id="cd18886">
    <property type="entry name" value="NUDIX_MutT_Nudt1"/>
    <property type="match status" value="1"/>
</dbReference>
<dbReference type="SUPFAM" id="SSF55811">
    <property type="entry name" value="Nudix"/>
    <property type="match status" value="1"/>
</dbReference>
<dbReference type="Proteomes" id="UP001254165">
    <property type="component" value="Unassembled WGS sequence"/>
</dbReference>
<dbReference type="InterPro" id="IPR000086">
    <property type="entry name" value="NUDIX_hydrolase_dom"/>
</dbReference>
<evidence type="ECO:0000256" key="3">
    <source>
        <dbReference type="ARBA" id="ARBA00022723"/>
    </source>
</evidence>
<feature type="domain" description="Nudix hydrolase" evidence="6">
    <location>
        <begin position="14"/>
        <end position="141"/>
    </location>
</feature>
<keyword evidence="3" id="KW-0479">Metal-binding</keyword>
<comment type="similarity">
    <text evidence="2">Belongs to the Nudix hydrolase family.</text>
</comment>